<dbReference type="GO" id="GO:0004497">
    <property type="term" value="F:monooxygenase activity"/>
    <property type="evidence" value="ECO:0007669"/>
    <property type="project" value="UniProtKB-KW"/>
</dbReference>
<feature type="domain" description="FAD-binding" evidence="1">
    <location>
        <begin position="6"/>
        <end position="347"/>
    </location>
</feature>
<sequence>MSGAGVDVVVVGGRVAGASTALLLARAGLSVALLDRGRRGSDTLSTHALMRAGVLQLSRWGVLGDVVAAGTPAIRRTVFHHADGEDLAVTIRPRAGVDALYAPRRHVLDRLLVEAAEDAGVQVLHETTVTSLRHDPTGRVAGVVARTGSGVHVDLAARLTVGADGIRSRVAEQVGATTTWRGRTASAVLYRYVEDRGADAYEWTYGAGAAAGIIPTNAGASCLFVSTTPTRMRRLRRLGVDRAVSELLVAAGPAAVERAHELRPLSPVRGWAGVPGFVRRSWGPGWALVGDAGFFKDPITSHGMTDAMRDAELLARQVLAAHGGVAEDVALADYQRTRDRLSRDLVATTERVAAYDWDATGIRSLLHRLSAAMADEVEHLESLAPAGSAP</sequence>
<dbReference type="GO" id="GO:0071949">
    <property type="term" value="F:FAD binding"/>
    <property type="evidence" value="ECO:0007669"/>
    <property type="project" value="InterPro"/>
</dbReference>
<name>A0A2P2CEQ0_9ZZZZ</name>
<keyword evidence="2" id="KW-0503">Monooxygenase</keyword>
<keyword evidence="2" id="KW-0560">Oxidoreductase</keyword>
<proteinExistence type="predicted"/>
<dbReference type="EMBL" id="CZKB01000014">
    <property type="protein sequence ID" value="CUR60495.1"/>
    <property type="molecule type" value="Genomic_DNA"/>
</dbReference>
<dbReference type="AlphaFoldDB" id="A0A2P2CEQ0"/>
<dbReference type="PANTHER" id="PTHR42685:SF22">
    <property type="entry name" value="CONDITIONED MEDIUM FACTOR RECEPTOR 1"/>
    <property type="match status" value="1"/>
</dbReference>
<evidence type="ECO:0000259" key="1">
    <source>
        <dbReference type="Pfam" id="PF01494"/>
    </source>
</evidence>
<protein>
    <submittedName>
        <fullName evidence="2">Monooxygenase FAD-binding</fullName>
    </submittedName>
</protein>
<dbReference type="PANTHER" id="PTHR42685">
    <property type="entry name" value="GERANYLGERANYL DIPHOSPHATE REDUCTASE"/>
    <property type="match status" value="1"/>
</dbReference>
<evidence type="ECO:0000313" key="2">
    <source>
        <dbReference type="EMBL" id="CUR60495.1"/>
    </source>
</evidence>
<dbReference type="InterPro" id="IPR036188">
    <property type="entry name" value="FAD/NAD-bd_sf"/>
</dbReference>
<dbReference type="InterPro" id="IPR002938">
    <property type="entry name" value="FAD-bd"/>
</dbReference>
<organism evidence="2">
    <name type="scientific">metagenome</name>
    <dbReference type="NCBI Taxonomy" id="256318"/>
    <lineage>
        <taxon>unclassified sequences</taxon>
        <taxon>metagenomes</taxon>
    </lineage>
</organism>
<accession>A0A2P2CEQ0</accession>
<dbReference type="PRINTS" id="PR00420">
    <property type="entry name" value="RNGMNOXGNASE"/>
</dbReference>
<reference evidence="2" key="1">
    <citation type="submission" date="2015-08" db="EMBL/GenBank/DDBJ databases">
        <authorList>
            <person name="Babu N.S."/>
            <person name="Beckwith C.J."/>
            <person name="Beseler K.G."/>
            <person name="Brison A."/>
            <person name="Carone J.V."/>
            <person name="Caskin T.P."/>
            <person name="Diamond M."/>
            <person name="Durham M.E."/>
            <person name="Foxe J.M."/>
            <person name="Go M."/>
            <person name="Henderson B.A."/>
            <person name="Jones I.B."/>
            <person name="McGettigan J.A."/>
            <person name="Micheletti S.J."/>
            <person name="Nasrallah M.E."/>
            <person name="Ortiz D."/>
            <person name="Piller C.R."/>
            <person name="Privatt S.R."/>
            <person name="Schneider S.L."/>
            <person name="Sharp S."/>
            <person name="Smith T.C."/>
            <person name="Stanton J.D."/>
            <person name="Ullery H.E."/>
            <person name="Wilson R.J."/>
            <person name="Serrano M.G."/>
            <person name="Buck G."/>
            <person name="Lee V."/>
            <person name="Wang Y."/>
            <person name="Carvalho R."/>
            <person name="Voegtly L."/>
            <person name="Shi R."/>
            <person name="Duckworth R."/>
            <person name="Johnson A."/>
            <person name="Loviza R."/>
            <person name="Walstead R."/>
            <person name="Shah Z."/>
            <person name="Kiflezghi M."/>
            <person name="Wade K."/>
            <person name="Ball S.L."/>
            <person name="Bradley K.W."/>
            <person name="Asai D.J."/>
            <person name="Bowman C.A."/>
            <person name="Russell D.A."/>
            <person name="Pope W.H."/>
            <person name="Jacobs-Sera D."/>
            <person name="Hendrix R.W."/>
            <person name="Hatfull G.F."/>
        </authorList>
    </citation>
    <scope>NUCLEOTIDE SEQUENCE</scope>
</reference>
<dbReference type="Gene3D" id="3.50.50.60">
    <property type="entry name" value="FAD/NAD(P)-binding domain"/>
    <property type="match status" value="1"/>
</dbReference>
<dbReference type="Pfam" id="PF01494">
    <property type="entry name" value="FAD_binding_3"/>
    <property type="match status" value="1"/>
</dbReference>
<dbReference type="SUPFAM" id="SSF51905">
    <property type="entry name" value="FAD/NAD(P)-binding domain"/>
    <property type="match status" value="1"/>
</dbReference>
<gene>
    <name evidence="2" type="ORF">NOCA1210133</name>
</gene>
<dbReference type="InterPro" id="IPR050407">
    <property type="entry name" value="Geranylgeranyl_reductase"/>
</dbReference>